<name>A0ABV5J2H8_9BACT</name>
<dbReference type="Proteomes" id="UP001589654">
    <property type="component" value="Unassembled WGS sequence"/>
</dbReference>
<evidence type="ECO:0000313" key="4">
    <source>
        <dbReference type="Proteomes" id="UP001589654"/>
    </source>
</evidence>
<keyword evidence="1" id="KW-0665">Pyrimidine biosynthesis</keyword>
<dbReference type="PANTHER" id="PTHR43668">
    <property type="entry name" value="ALLANTOINASE"/>
    <property type="match status" value="1"/>
</dbReference>
<dbReference type="PANTHER" id="PTHR43668:SF2">
    <property type="entry name" value="ALLANTOINASE"/>
    <property type="match status" value="1"/>
</dbReference>
<feature type="domain" description="Dihydroorotase catalytic" evidence="2">
    <location>
        <begin position="52"/>
        <end position="231"/>
    </location>
</feature>
<dbReference type="CDD" id="cd01317">
    <property type="entry name" value="DHOase_IIa"/>
    <property type="match status" value="1"/>
</dbReference>
<dbReference type="EC" id="3.5.2.3" evidence="3"/>
<organism evidence="3 4">
    <name type="scientific">Echinicola jeungdonensis</name>
    <dbReference type="NCBI Taxonomy" id="709343"/>
    <lineage>
        <taxon>Bacteria</taxon>
        <taxon>Pseudomonadati</taxon>
        <taxon>Bacteroidota</taxon>
        <taxon>Cytophagia</taxon>
        <taxon>Cytophagales</taxon>
        <taxon>Cyclobacteriaceae</taxon>
        <taxon>Echinicola</taxon>
    </lineage>
</organism>
<comment type="caution">
    <text evidence="3">The sequence shown here is derived from an EMBL/GenBank/DDBJ whole genome shotgun (WGS) entry which is preliminary data.</text>
</comment>
<dbReference type="Gene3D" id="3.20.20.140">
    <property type="entry name" value="Metal-dependent hydrolases"/>
    <property type="match status" value="1"/>
</dbReference>
<dbReference type="SUPFAM" id="SSF51338">
    <property type="entry name" value="Composite domain of metallo-dependent hydrolases"/>
    <property type="match status" value="1"/>
</dbReference>
<sequence length="413" mass="46413">MSILLKSLQLISNGTIENPKDYFYDGKEIRVYNGESKIDREIDCEGWLASKGWIDLRCGVGEPGYEYIETFESLGESLKKSGFSQAVILPNTNPVIQSKNEVAFVKNKTQDIFSKIHIMASATKDSKGEDLTEILDIHHQGVNIFGDGLVPLSNSDRLMKVLQYLQKFDGVLFDQSFDPLLAIFGQMHEGHTSTRLGIKGIPSLAEEVAIQKNIEILRYTGGSIHFQTVSTSKGIEEIRKAKQEGLQVTADVSLYQLLFLDEDLFDFDTNLKVNPPFRGKKERAALIDGLKDGTIDALVSNHIPQDWDSKHMEFDLASFGMAGLQAFLPGMVKLEEELGWPLLVEKITEGPSKVLRQKETKLDSLTIFDPNEEWDFDRHTNKSLSFNSPYFNQTLKGKVKVVISEGKIEEIND</sequence>
<proteinExistence type="predicted"/>
<dbReference type="InterPro" id="IPR004722">
    <property type="entry name" value="DHOase"/>
</dbReference>
<dbReference type="InterPro" id="IPR011059">
    <property type="entry name" value="Metal-dep_hydrolase_composite"/>
</dbReference>
<dbReference type="GO" id="GO:0004151">
    <property type="term" value="F:dihydroorotase activity"/>
    <property type="evidence" value="ECO:0007669"/>
    <property type="project" value="UniProtKB-EC"/>
</dbReference>
<dbReference type="InterPro" id="IPR050138">
    <property type="entry name" value="DHOase/Allantoinase_Hydrolase"/>
</dbReference>
<dbReference type="EMBL" id="JBHMEW010000035">
    <property type="protein sequence ID" value="MFB9210998.1"/>
    <property type="molecule type" value="Genomic_DNA"/>
</dbReference>
<dbReference type="RefSeq" id="WP_290246587.1">
    <property type="nucleotide sequence ID" value="NZ_JAUFQT010000001.1"/>
</dbReference>
<dbReference type="InterPro" id="IPR024403">
    <property type="entry name" value="DHOase_cat"/>
</dbReference>
<dbReference type="SUPFAM" id="SSF51556">
    <property type="entry name" value="Metallo-dependent hydrolases"/>
    <property type="match status" value="1"/>
</dbReference>
<gene>
    <name evidence="3" type="ORF">ACFFUR_04210</name>
</gene>
<keyword evidence="3" id="KW-0378">Hydrolase</keyword>
<dbReference type="InterPro" id="IPR032466">
    <property type="entry name" value="Metal_Hydrolase"/>
</dbReference>
<protein>
    <submittedName>
        <fullName evidence="3">Dihydroorotase</fullName>
        <ecNumber evidence="3">3.5.2.3</ecNumber>
    </submittedName>
</protein>
<accession>A0ABV5J2H8</accession>
<keyword evidence="4" id="KW-1185">Reference proteome</keyword>
<reference evidence="3 4" key="1">
    <citation type="submission" date="2024-09" db="EMBL/GenBank/DDBJ databases">
        <authorList>
            <person name="Sun Q."/>
            <person name="Mori K."/>
        </authorList>
    </citation>
    <scope>NUCLEOTIDE SEQUENCE [LARGE SCALE GENOMIC DNA]</scope>
    <source>
        <strain evidence="3 4">CECT 7682</strain>
    </source>
</reference>
<evidence type="ECO:0000256" key="1">
    <source>
        <dbReference type="ARBA" id="ARBA00022975"/>
    </source>
</evidence>
<evidence type="ECO:0000259" key="2">
    <source>
        <dbReference type="Pfam" id="PF12890"/>
    </source>
</evidence>
<dbReference type="Pfam" id="PF12890">
    <property type="entry name" value="DHOase"/>
    <property type="match status" value="1"/>
</dbReference>
<evidence type="ECO:0000313" key="3">
    <source>
        <dbReference type="EMBL" id="MFB9210998.1"/>
    </source>
</evidence>
<dbReference type="Gene3D" id="2.30.40.10">
    <property type="entry name" value="Urease, subunit C, domain 1"/>
    <property type="match status" value="1"/>
</dbReference>